<proteinExistence type="inferred from homology"/>
<reference evidence="3 4" key="1">
    <citation type="submission" date="2016-08" db="EMBL/GenBank/DDBJ databases">
        <title>Identification and validation of antigenic proteins from Pajaroellobacter abortibovis using de-novo genome sequence assembly and reverse vaccinology.</title>
        <authorList>
            <person name="Welly B.T."/>
            <person name="Miller M.R."/>
            <person name="Stott J.L."/>
            <person name="Blanchard M.T."/>
            <person name="Islas-Trejo A.D."/>
            <person name="O'Rourke S.M."/>
            <person name="Young A.E."/>
            <person name="Medrano J.F."/>
            <person name="Van Eenennaam A.L."/>
        </authorList>
    </citation>
    <scope>NUCLEOTIDE SEQUENCE [LARGE SCALE GENOMIC DNA]</scope>
    <source>
        <strain evidence="3 4">BTF92-0548A/99-0131</strain>
    </source>
</reference>
<dbReference type="RefSeq" id="WP_075275912.1">
    <property type="nucleotide sequence ID" value="NZ_CP016908.1"/>
</dbReference>
<evidence type="ECO:0000313" key="3">
    <source>
        <dbReference type="EMBL" id="APR99279.1"/>
    </source>
</evidence>
<dbReference type="HAMAP" id="MF_00634">
    <property type="entry name" value="UPF0235"/>
    <property type="match status" value="1"/>
</dbReference>
<evidence type="ECO:0000256" key="2">
    <source>
        <dbReference type="HAMAP-Rule" id="MF_00634"/>
    </source>
</evidence>
<gene>
    <name evidence="3" type="ORF">BCY86_00260</name>
</gene>
<accession>A0A1L6MUV0</accession>
<dbReference type="EMBL" id="CP016908">
    <property type="protein sequence ID" value="APR99279.1"/>
    <property type="molecule type" value="Genomic_DNA"/>
</dbReference>
<dbReference type="AlphaFoldDB" id="A0A1L6MUV0"/>
<dbReference type="InterPro" id="IPR036591">
    <property type="entry name" value="YggU-like_sf"/>
</dbReference>
<dbReference type="InterPro" id="IPR003746">
    <property type="entry name" value="DUF167"/>
</dbReference>
<dbReference type="SMART" id="SM01152">
    <property type="entry name" value="DUF167"/>
    <property type="match status" value="1"/>
</dbReference>
<evidence type="ECO:0000256" key="1">
    <source>
        <dbReference type="ARBA" id="ARBA00010364"/>
    </source>
</evidence>
<sequence>MSAFIQVLVVPNAKQTRVLGMYGDALKVVLHAKPIEGEANRVLLEILSDYYRVPKSRVEIVKGLRSRKKWIRIKER</sequence>
<protein>
    <recommendedName>
        <fullName evidence="2">UPF0235 protein BCY86_00260</fullName>
    </recommendedName>
</protein>
<dbReference type="GO" id="GO:0005737">
    <property type="term" value="C:cytoplasm"/>
    <property type="evidence" value="ECO:0007669"/>
    <property type="project" value="TreeGrafter"/>
</dbReference>
<dbReference type="OrthoDB" id="9800587at2"/>
<evidence type="ECO:0000313" key="4">
    <source>
        <dbReference type="Proteomes" id="UP000185544"/>
    </source>
</evidence>
<dbReference type="Gene3D" id="3.30.1200.10">
    <property type="entry name" value="YggU-like"/>
    <property type="match status" value="1"/>
</dbReference>
<organism evidence="3 4">
    <name type="scientific">Pajaroellobacter abortibovis</name>
    <dbReference type="NCBI Taxonomy" id="1882918"/>
    <lineage>
        <taxon>Bacteria</taxon>
        <taxon>Pseudomonadati</taxon>
        <taxon>Myxococcota</taxon>
        <taxon>Polyangia</taxon>
        <taxon>Polyangiales</taxon>
        <taxon>Polyangiaceae</taxon>
    </lineage>
</organism>
<comment type="similarity">
    <text evidence="1 2">Belongs to the UPF0235 family.</text>
</comment>
<dbReference type="SUPFAM" id="SSF69786">
    <property type="entry name" value="YggU-like"/>
    <property type="match status" value="1"/>
</dbReference>
<dbReference type="KEGG" id="pabo:BCY86_00260"/>
<dbReference type="Proteomes" id="UP000185544">
    <property type="component" value="Chromosome"/>
</dbReference>
<dbReference type="PANTHER" id="PTHR13420">
    <property type="entry name" value="UPF0235 PROTEIN C15ORF40"/>
    <property type="match status" value="1"/>
</dbReference>
<name>A0A1L6MUV0_9BACT</name>
<dbReference type="NCBIfam" id="TIGR00251">
    <property type="entry name" value="DUF167 family protein"/>
    <property type="match status" value="1"/>
</dbReference>
<keyword evidence="4" id="KW-1185">Reference proteome</keyword>
<dbReference type="PANTHER" id="PTHR13420:SF7">
    <property type="entry name" value="UPF0235 PROTEIN C15ORF40"/>
    <property type="match status" value="1"/>
</dbReference>
<dbReference type="Pfam" id="PF02594">
    <property type="entry name" value="DUF167"/>
    <property type="match status" value="1"/>
</dbReference>